<evidence type="ECO:0000256" key="3">
    <source>
        <dbReference type="ARBA" id="ARBA00022837"/>
    </source>
</evidence>
<protein>
    <submittedName>
        <fullName evidence="5">Bifunctional EF-hand domain/EF-Hand 1</fullName>
    </submittedName>
</protein>
<dbReference type="InterPro" id="IPR018247">
    <property type="entry name" value="EF_Hand_1_Ca_BS"/>
</dbReference>
<dbReference type="EMBL" id="JALLKP010000001">
    <property type="protein sequence ID" value="KAK2197201.1"/>
    <property type="molecule type" value="Genomic_DNA"/>
</dbReference>
<dbReference type="Proteomes" id="UP001214638">
    <property type="component" value="Unassembled WGS sequence"/>
</dbReference>
<feature type="domain" description="EF-hand" evidence="4">
    <location>
        <begin position="105"/>
        <end position="140"/>
    </location>
</feature>
<dbReference type="KEGG" id="bdw:94334498"/>
<dbReference type="InterPro" id="IPR050230">
    <property type="entry name" value="CALM/Myosin/TropC-like"/>
</dbReference>
<proteinExistence type="predicted"/>
<evidence type="ECO:0000256" key="2">
    <source>
        <dbReference type="ARBA" id="ARBA00022737"/>
    </source>
</evidence>
<evidence type="ECO:0000256" key="1">
    <source>
        <dbReference type="ARBA" id="ARBA00022723"/>
    </source>
</evidence>
<accession>A0AAD9UPP5</accession>
<dbReference type="InterPro" id="IPR011992">
    <property type="entry name" value="EF-hand-dom_pair"/>
</dbReference>
<dbReference type="Pfam" id="PF13499">
    <property type="entry name" value="EF-hand_7"/>
    <property type="match status" value="2"/>
</dbReference>
<dbReference type="GO" id="GO:0016460">
    <property type="term" value="C:myosin II complex"/>
    <property type="evidence" value="ECO:0007669"/>
    <property type="project" value="TreeGrafter"/>
</dbReference>
<dbReference type="PANTHER" id="PTHR23048">
    <property type="entry name" value="MYOSIN LIGHT CHAIN 1, 3"/>
    <property type="match status" value="1"/>
</dbReference>
<comment type="caution">
    <text evidence="5">The sequence shown here is derived from an EMBL/GenBank/DDBJ whole genome shotgun (WGS) entry which is preliminary data.</text>
</comment>
<organism evidence="5 6">
    <name type="scientific">Babesia duncani</name>
    <dbReference type="NCBI Taxonomy" id="323732"/>
    <lineage>
        <taxon>Eukaryota</taxon>
        <taxon>Sar</taxon>
        <taxon>Alveolata</taxon>
        <taxon>Apicomplexa</taxon>
        <taxon>Aconoidasida</taxon>
        <taxon>Piroplasmida</taxon>
        <taxon>Babesiidae</taxon>
        <taxon>Babesia</taxon>
    </lineage>
</organism>
<evidence type="ECO:0000313" key="6">
    <source>
        <dbReference type="Proteomes" id="UP001214638"/>
    </source>
</evidence>
<dbReference type="Gene3D" id="1.10.238.10">
    <property type="entry name" value="EF-hand"/>
    <property type="match status" value="2"/>
</dbReference>
<keyword evidence="1" id="KW-0479">Metal-binding</keyword>
<sequence length="188" mass="21665">MGVRKGETSFSLPGKINIGSIPRKGKYEIREDQLKEITEAFNIIDTERTGKMDYHELKIVLRALGFEAKKQHVLELINQHDDDKDGQITFEKYKEIMAKKFSERGPLEEINRAFDLFDEEGKGKITFGDLKRVSLELVCINFNLLNIQGHELSDEELGAMIDEFDKDNDGAITREDFQGIMQQTNLYM</sequence>
<dbReference type="FunFam" id="1.10.238.10:FF:000003">
    <property type="entry name" value="Calmodulin A"/>
    <property type="match status" value="1"/>
</dbReference>
<dbReference type="PROSITE" id="PS50222">
    <property type="entry name" value="EF_HAND_2"/>
    <property type="match status" value="4"/>
</dbReference>
<dbReference type="PANTHER" id="PTHR23048:SF48">
    <property type="entry name" value="CENTRIN 3"/>
    <property type="match status" value="1"/>
</dbReference>
<feature type="domain" description="EF-hand" evidence="4">
    <location>
        <begin position="68"/>
        <end position="103"/>
    </location>
</feature>
<keyword evidence="3" id="KW-0106">Calcium</keyword>
<feature type="domain" description="EF-hand" evidence="4">
    <location>
        <begin position="152"/>
        <end position="187"/>
    </location>
</feature>
<evidence type="ECO:0000313" key="5">
    <source>
        <dbReference type="EMBL" id="KAK2197201.1"/>
    </source>
</evidence>
<name>A0AAD9UPP5_9APIC</name>
<dbReference type="AlphaFoldDB" id="A0AAD9UPP5"/>
<dbReference type="SUPFAM" id="SSF47473">
    <property type="entry name" value="EF-hand"/>
    <property type="match status" value="1"/>
</dbReference>
<dbReference type="GeneID" id="94334498"/>
<keyword evidence="2" id="KW-0677">Repeat</keyword>
<reference evidence="5" key="1">
    <citation type="journal article" date="2023" name="Nat. Microbiol.">
        <title>Babesia duncani multi-omics identifies virulence factors and drug targets.</title>
        <authorList>
            <person name="Singh P."/>
            <person name="Lonardi S."/>
            <person name="Liang Q."/>
            <person name="Vydyam P."/>
            <person name="Khabirova E."/>
            <person name="Fang T."/>
            <person name="Gihaz S."/>
            <person name="Thekkiniath J."/>
            <person name="Munshi M."/>
            <person name="Abel S."/>
            <person name="Ciampossin L."/>
            <person name="Batugedara G."/>
            <person name="Gupta M."/>
            <person name="Lu X.M."/>
            <person name="Lenz T."/>
            <person name="Chakravarty S."/>
            <person name="Cornillot E."/>
            <person name="Hu Y."/>
            <person name="Ma W."/>
            <person name="Gonzalez L.M."/>
            <person name="Sanchez S."/>
            <person name="Estrada K."/>
            <person name="Sanchez-Flores A."/>
            <person name="Montero E."/>
            <person name="Harb O.S."/>
            <person name="Le Roch K.G."/>
            <person name="Mamoun C.B."/>
        </authorList>
    </citation>
    <scope>NUCLEOTIDE SEQUENCE</scope>
    <source>
        <strain evidence="5">WA1</strain>
    </source>
</reference>
<keyword evidence="6" id="KW-1185">Reference proteome</keyword>
<dbReference type="RefSeq" id="XP_067804043.1">
    <property type="nucleotide sequence ID" value="XM_067945252.1"/>
</dbReference>
<gene>
    <name evidence="5" type="ORF">BdWA1_000200</name>
</gene>
<feature type="domain" description="EF-hand" evidence="4">
    <location>
        <begin position="32"/>
        <end position="67"/>
    </location>
</feature>
<dbReference type="GO" id="GO:0005509">
    <property type="term" value="F:calcium ion binding"/>
    <property type="evidence" value="ECO:0007669"/>
    <property type="project" value="InterPro"/>
</dbReference>
<dbReference type="InterPro" id="IPR002048">
    <property type="entry name" value="EF_hand_dom"/>
</dbReference>
<dbReference type="PROSITE" id="PS00018">
    <property type="entry name" value="EF_HAND_1"/>
    <property type="match status" value="1"/>
</dbReference>
<dbReference type="SMART" id="SM00054">
    <property type="entry name" value="EFh"/>
    <property type="match status" value="4"/>
</dbReference>
<evidence type="ECO:0000259" key="4">
    <source>
        <dbReference type="PROSITE" id="PS50222"/>
    </source>
</evidence>